<organism evidence="3 4">
    <name type="scientific">Methylobacterium terricola</name>
    <dbReference type="NCBI Taxonomy" id="2583531"/>
    <lineage>
        <taxon>Bacteria</taxon>
        <taxon>Pseudomonadati</taxon>
        <taxon>Pseudomonadota</taxon>
        <taxon>Alphaproteobacteria</taxon>
        <taxon>Hyphomicrobiales</taxon>
        <taxon>Methylobacteriaceae</taxon>
        <taxon>Methylobacterium</taxon>
    </lineage>
</organism>
<accession>A0A5C4LFP5</accession>
<dbReference type="AlphaFoldDB" id="A0A5C4LFP5"/>
<sequence length="186" mass="17686">MSRTSIVILAAAGLVASLGAAEAAGPPANLCQELVAFVHPKAPDAPAASAPQPAAVAVSAPKQGEAQQPSGGAGEVQQKSGLSGPVAQTGPGASGPQGQAQAQSQAAPAQAAPAQAAPAPAAAAPVAAPAPKKPSPEQIAQVDAAAGANDIQACRAAARSMRVAGVVMPAPLIALAALDPKFFAAP</sequence>
<gene>
    <name evidence="3" type="ORF">FF100_17110</name>
</gene>
<feature type="region of interest" description="Disordered" evidence="1">
    <location>
        <begin position="43"/>
        <end position="137"/>
    </location>
</feature>
<protein>
    <submittedName>
        <fullName evidence="3">Uncharacterized protein</fullName>
    </submittedName>
</protein>
<feature type="compositionally biased region" description="Low complexity" evidence="1">
    <location>
        <begin position="87"/>
        <end position="130"/>
    </location>
</feature>
<dbReference type="EMBL" id="VDDA01000007">
    <property type="protein sequence ID" value="TNC11964.1"/>
    <property type="molecule type" value="Genomic_DNA"/>
</dbReference>
<keyword evidence="4" id="KW-1185">Reference proteome</keyword>
<name>A0A5C4LFP5_9HYPH</name>
<feature type="chain" id="PRO_5022966249" evidence="2">
    <location>
        <begin position="24"/>
        <end position="186"/>
    </location>
</feature>
<feature type="signal peptide" evidence="2">
    <location>
        <begin position="1"/>
        <end position="23"/>
    </location>
</feature>
<evidence type="ECO:0000313" key="3">
    <source>
        <dbReference type="EMBL" id="TNC11964.1"/>
    </source>
</evidence>
<reference evidence="3 4" key="1">
    <citation type="submission" date="2019-06" db="EMBL/GenBank/DDBJ databases">
        <title>Genome of Methylobacterium sp. 17Sr1-39.</title>
        <authorList>
            <person name="Seo T."/>
        </authorList>
    </citation>
    <scope>NUCLEOTIDE SEQUENCE [LARGE SCALE GENOMIC DNA]</scope>
    <source>
        <strain evidence="3 4">17Sr1-39</strain>
    </source>
</reference>
<evidence type="ECO:0000256" key="2">
    <source>
        <dbReference type="SAM" id="SignalP"/>
    </source>
</evidence>
<comment type="caution">
    <text evidence="3">The sequence shown here is derived from an EMBL/GenBank/DDBJ whole genome shotgun (WGS) entry which is preliminary data.</text>
</comment>
<evidence type="ECO:0000313" key="4">
    <source>
        <dbReference type="Proteomes" id="UP000305267"/>
    </source>
</evidence>
<keyword evidence="2" id="KW-0732">Signal</keyword>
<proteinExistence type="predicted"/>
<evidence type="ECO:0000256" key="1">
    <source>
        <dbReference type="SAM" id="MobiDB-lite"/>
    </source>
</evidence>
<feature type="compositionally biased region" description="Low complexity" evidence="1">
    <location>
        <begin position="44"/>
        <end position="63"/>
    </location>
</feature>
<dbReference type="Proteomes" id="UP000305267">
    <property type="component" value="Unassembled WGS sequence"/>
</dbReference>
<dbReference type="RefSeq" id="WP_139036896.1">
    <property type="nucleotide sequence ID" value="NZ_VDDA01000007.1"/>
</dbReference>
<dbReference type="OrthoDB" id="8002224at2"/>